<keyword evidence="4" id="KW-1185">Reference proteome</keyword>
<keyword evidence="2" id="KW-1133">Transmembrane helix</keyword>
<evidence type="ECO:0000313" key="3">
    <source>
        <dbReference type="EMBL" id="KIM66507.1"/>
    </source>
</evidence>
<feature type="compositionally biased region" description="Basic and acidic residues" evidence="1">
    <location>
        <begin position="82"/>
        <end position="98"/>
    </location>
</feature>
<reference evidence="4" key="2">
    <citation type="submission" date="2015-01" db="EMBL/GenBank/DDBJ databases">
        <title>Evolutionary Origins and Diversification of the Mycorrhizal Mutualists.</title>
        <authorList>
            <consortium name="DOE Joint Genome Institute"/>
            <consortium name="Mycorrhizal Genomics Consortium"/>
            <person name="Kohler A."/>
            <person name="Kuo A."/>
            <person name="Nagy L.G."/>
            <person name="Floudas D."/>
            <person name="Copeland A."/>
            <person name="Barry K.W."/>
            <person name="Cichocki N."/>
            <person name="Veneault-Fourrey C."/>
            <person name="LaButti K."/>
            <person name="Lindquist E.A."/>
            <person name="Lipzen A."/>
            <person name="Lundell T."/>
            <person name="Morin E."/>
            <person name="Murat C."/>
            <person name="Riley R."/>
            <person name="Ohm R."/>
            <person name="Sun H."/>
            <person name="Tunlid A."/>
            <person name="Henrissat B."/>
            <person name="Grigoriev I.V."/>
            <person name="Hibbett D.S."/>
            <person name="Martin F."/>
        </authorList>
    </citation>
    <scope>NUCLEOTIDE SEQUENCE [LARGE SCALE GENOMIC DNA]</scope>
    <source>
        <strain evidence="4">Foug A</strain>
    </source>
</reference>
<evidence type="ECO:0000256" key="2">
    <source>
        <dbReference type="SAM" id="Phobius"/>
    </source>
</evidence>
<dbReference type="InParanoid" id="A0A0C3ANF6"/>
<feature type="region of interest" description="Disordered" evidence="1">
    <location>
        <begin position="1"/>
        <end position="21"/>
    </location>
</feature>
<protein>
    <submittedName>
        <fullName evidence="3">Uncharacterized protein</fullName>
    </submittedName>
</protein>
<proteinExistence type="predicted"/>
<evidence type="ECO:0000256" key="1">
    <source>
        <dbReference type="SAM" id="MobiDB-lite"/>
    </source>
</evidence>
<dbReference type="AlphaFoldDB" id="A0A0C3ANF6"/>
<keyword evidence="2" id="KW-0812">Transmembrane</keyword>
<accession>A0A0C3ANF6</accession>
<dbReference type="HOGENOM" id="CLU_1305017_0_0_1"/>
<name>A0A0C3ANF6_9AGAM</name>
<dbReference type="EMBL" id="KN822017">
    <property type="protein sequence ID" value="KIM66507.1"/>
    <property type="molecule type" value="Genomic_DNA"/>
</dbReference>
<organism evidence="3 4">
    <name type="scientific">Scleroderma citrinum Foug A</name>
    <dbReference type="NCBI Taxonomy" id="1036808"/>
    <lineage>
        <taxon>Eukaryota</taxon>
        <taxon>Fungi</taxon>
        <taxon>Dikarya</taxon>
        <taxon>Basidiomycota</taxon>
        <taxon>Agaricomycotina</taxon>
        <taxon>Agaricomycetes</taxon>
        <taxon>Agaricomycetidae</taxon>
        <taxon>Boletales</taxon>
        <taxon>Sclerodermatineae</taxon>
        <taxon>Sclerodermataceae</taxon>
        <taxon>Scleroderma</taxon>
    </lineage>
</organism>
<sequence length="180" mass="18768">MTPIPQHYLQGRASGSAEPNPATQYANAAAAIIVLAALLVWSVHVRKRNRTSNDDVRPAYQASVPLSHIESAYRPAGQVRAADTDADGRRLGVPDDPAWDGREALPIYNKAGSPPSYIESRMSSAGRSAAGCPIGQPPVGVPVCAAGNDISGQTGGEVGEQLDTLALGDIRSPPPAYHPP</sequence>
<dbReference type="OrthoDB" id="2974599at2759"/>
<reference evidence="3 4" key="1">
    <citation type="submission" date="2014-04" db="EMBL/GenBank/DDBJ databases">
        <authorList>
            <consortium name="DOE Joint Genome Institute"/>
            <person name="Kuo A."/>
            <person name="Kohler A."/>
            <person name="Nagy L.G."/>
            <person name="Floudas D."/>
            <person name="Copeland A."/>
            <person name="Barry K.W."/>
            <person name="Cichocki N."/>
            <person name="Veneault-Fourrey C."/>
            <person name="LaButti K."/>
            <person name="Lindquist E.A."/>
            <person name="Lipzen A."/>
            <person name="Lundell T."/>
            <person name="Morin E."/>
            <person name="Murat C."/>
            <person name="Sun H."/>
            <person name="Tunlid A."/>
            <person name="Henrissat B."/>
            <person name="Grigoriev I.V."/>
            <person name="Hibbett D.S."/>
            <person name="Martin F."/>
            <person name="Nordberg H.P."/>
            <person name="Cantor M.N."/>
            <person name="Hua S.X."/>
        </authorList>
    </citation>
    <scope>NUCLEOTIDE SEQUENCE [LARGE SCALE GENOMIC DNA]</scope>
    <source>
        <strain evidence="3 4">Foug A</strain>
    </source>
</reference>
<keyword evidence="2" id="KW-0472">Membrane</keyword>
<feature type="region of interest" description="Disordered" evidence="1">
    <location>
        <begin position="79"/>
        <end position="98"/>
    </location>
</feature>
<feature type="transmembrane region" description="Helical" evidence="2">
    <location>
        <begin position="25"/>
        <end position="43"/>
    </location>
</feature>
<dbReference type="Proteomes" id="UP000053989">
    <property type="component" value="Unassembled WGS sequence"/>
</dbReference>
<gene>
    <name evidence="3" type="ORF">SCLCIDRAFT_1211254</name>
</gene>
<evidence type="ECO:0000313" key="4">
    <source>
        <dbReference type="Proteomes" id="UP000053989"/>
    </source>
</evidence>